<dbReference type="EC" id="2.3.1.234" evidence="6"/>
<evidence type="ECO:0000259" key="7">
    <source>
        <dbReference type="Pfam" id="PF00814"/>
    </source>
</evidence>
<dbReference type="InterPro" id="IPR043129">
    <property type="entry name" value="ATPase_NBD"/>
</dbReference>
<feature type="binding site" evidence="6">
    <location>
        <position position="114"/>
    </location>
    <ligand>
        <name>Fe cation</name>
        <dbReference type="ChEBI" id="CHEBI:24875"/>
    </ligand>
</feature>
<dbReference type="NCBIfam" id="TIGR03723">
    <property type="entry name" value="T6A_TsaD_YgjD"/>
    <property type="match status" value="1"/>
</dbReference>
<evidence type="ECO:0000313" key="9">
    <source>
        <dbReference type="Proteomes" id="UP000231252"/>
    </source>
</evidence>
<comment type="similarity">
    <text evidence="6">Belongs to the KAE1 / TsaD family.</text>
</comment>
<feature type="binding site" evidence="6">
    <location>
        <position position="169"/>
    </location>
    <ligand>
        <name>substrate</name>
    </ligand>
</feature>
<sequence length="347" mass="37156">MLILAIESSCDETACAVVENGVKEIASTIASSADFHHKTGGIVPEVAARKQVEFIVPVIESTIEKVADYRKIDAVAVTIGPGLAGSLIVGVEAAKALALAWNKPLIPVNHLVGHIYANFINNTTPNDQIFPAVVLIVSGGHTDLVLMKNHGDLEYLGGTVDDAAGEAFDKVARLLNLGMYLGGANLSKTAREYTGSALPEKLPRSFIYENNFDFSFSGLKTATKRLVDKNIYSVPAIAKEFEEAVIEVLVEKTLKAVKRTGARSILLGGGVSANQKLRKDLADKAKSQFNNIEVRIPLLNLCTDNAVYIASAAFFNQNYQPFDQVVPNPSLTINGGTCIPPSFPSSI</sequence>
<dbReference type="PROSITE" id="PS01016">
    <property type="entry name" value="GLYCOPROTEASE"/>
    <property type="match status" value="1"/>
</dbReference>
<feature type="binding site" evidence="6">
    <location>
        <position position="274"/>
    </location>
    <ligand>
        <name>substrate</name>
    </ligand>
</feature>
<feature type="binding site" evidence="6">
    <location>
        <position position="183"/>
    </location>
    <ligand>
        <name>substrate</name>
    </ligand>
</feature>
<feature type="domain" description="Gcp-like" evidence="7">
    <location>
        <begin position="25"/>
        <end position="310"/>
    </location>
</feature>
<dbReference type="InterPro" id="IPR017860">
    <property type="entry name" value="Peptidase_M22_CS"/>
</dbReference>
<dbReference type="InterPro" id="IPR000905">
    <property type="entry name" value="Gcp-like_dom"/>
</dbReference>
<organism evidence="8 9">
    <name type="scientific">candidate division WWE3 bacterium CG08_land_8_20_14_0_20_41_10</name>
    <dbReference type="NCBI Taxonomy" id="1975085"/>
    <lineage>
        <taxon>Bacteria</taxon>
        <taxon>Katanobacteria</taxon>
    </lineage>
</organism>
<dbReference type="SUPFAM" id="SSF53067">
    <property type="entry name" value="Actin-like ATPase domain"/>
    <property type="match status" value="1"/>
</dbReference>
<feature type="binding site" evidence="6">
    <location>
        <position position="304"/>
    </location>
    <ligand>
        <name>Fe cation</name>
        <dbReference type="ChEBI" id="CHEBI:24875"/>
    </ligand>
</feature>
<dbReference type="FunFam" id="3.30.420.40:FF:000012">
    <property type="entry name" value="tRNA N6-adenosine threonylcarbamoyltransferase"/>
    <property type="match status" value="1"/>
</dbReference>
<evidence type="ECO:0000256" key="6">
    <source>
        <dbReference type="HAMAP-Rule" id="MF_01445"/>
    </source>
</evidence>
<dbReference type="GO" id="GO:0005737">
    <property type="term" value="C:cytoplasm"/>
    <property type="evidence" value="ECO:0007669"/>
    <property type="project" value="UniProtKB-SubCell"/>
</dbReference>
<keyword evidence="1 6" id="KW-0808">Transferase</keyword>
<comment type="caution">
    <text evidence="6">Lacks conserved residue(s) required for the propagation of feature annotation.</text>
</comment>
<reference evidence="9" key="1">
    <citation type="submission" date="2017-09" db="EMBL/GenBank/DDBJ databases">
        <title>Depth-based differentiation of microbial function through sediment-hosted aquifers and enrichment of novel symbionts in the deep terrestrial subsurface.</title>
        <authorList>
            <person name="Probst A.J."/>
            <person name="Ladd B."/>
            <person name="Jarett J.K."/>
            <person name="Geller-Mcgrath D.E."/>
            <person name="Sieber C.M.K."/>
            <person name="Emerson J.B."/>
            <person name="Anantharaman K."/>
            <person name="Thomas B.C."/>
            <person name="Malmstrom R."/>
            <person name="Stieglmeier M."/>
            <person name="Klingl A."/>
            <person name="Woyke T."/>
            <person name="Ryan C.M."/>
            <person name="Banfield J.F."/>
        </authorList>
    </citation>
    <scope>NUCLEOTIDE SEQUENCE [LARGE SCALE GENOMIC DNA]</scope>
</reference>
<proteinExistence type="inferred from homology"/>
<protein>
    <recommendedName>
        <fullName evidence="6">tRNA N6-adenosine threonylcarbamoyltransferase</fullName>
        <ecNumber evidence="6">2.3.1.234</ecNumber>
    </recommendedName>
    <alternativeName>
        <fullName evidence="6">N6-L-threonylcarbamoyladenine synthase</fullName>
        <shortName evidence="6">t(6)A synthase</shortName>
    </alternativeName>
    <alternativeName>
        <fullName evidence="6">t(6)A37 threonylcarbamoyladenosine biosynthesis protein TsaD</fullName>
    </alternativeName>
    <alternativeName>
        <fullName evidence="6">tRNA threonylcarbamoyladenosine biosynthesis protein TsaD</fullName>
    </alternativeName>
</protein>
<dbReference type="PANTHER" id="PTHR11735:SF6">
    <property type="entry name" value="TRNA N6-ADENOSINE THREONYLCARBAMOYLTRANSFERASE, MITOCHONDRIAL"/>
    <property type="match status" value="1"/>
</dbReference>
<gene>
    <name evidence="6 8" type="primary">tsaD</name>
    <name evidence="8" type="ORF">COT50_02545</name>
</gene>
<dbReference type="Gene3D" id="3.30.420.40">
    <property type="match status" value="2"/>
</dbReference>
<keyword evidence="4 6" id="KW-0012">Acyltransferase</keyword>
<comment type="function">
    <text evidence="6">Required for the formation of a threonylcarbamoyl group on adenosine at position 37 (t(6)A37) in tRNAs that read codons beginning with adenine. Is involved in the transfer of the threonylcarbamoyl moiety of threonylcarbamoyl-AMP (TC-AMP) to the N6 group of A37, together with TsaE and TsaB. TsaD likely plays a direct catalytic role in this reaction.</text>
</comment>
<dbReference type="InterPro" id="IPR022450">
    <property type="entry name" value="TsaD"/>
</dbReference>
<comment type="subcellular location">
    <subcellularLocation>
        <location evidence="6">Cytoplasm</location>
    </subcellularLocation>
</comment>
<dbReference type="GO" id="GO:0061711">
    <property type="term" value="F:tRNA N(6)-L-threonylcarbamoyladenine synthase activity"/>
    <property type="evidence" value="ECO:0007669"/>
    <property type="project" value="UniProtKB-EC"/>
</dbReference>
<keyword evidence="6" id="KW-0963">Cytoplasm</keyword>
<keyword evidence="6" id="KW-0408">Iron</keyword>
<dbReference type="Pfam" id="PF00814">
    <property type="entry name" value="TsaD"/>
    <property type="match status" value="1"/>
</dbReference>
<dbReference type="Proteomes" id="UP000231252">
    <property type="component" value="Unassembled WGS sequence"/>
</dbReference>
<dbReference type="GO" id="GO:0002949">
    <property type="term" value="P:tRNA threonylcarbamoyladenosine modification"/>
    <property type="evidence" value="ECO:0007669"/>
    <property type="project" value="UniProtKB-UniRule"/>
</dbReference>
<dbReference type="NCBIfam" id="TIGR00329">
    <property type="entry name" value="gcp_kae1"/>
    <property type="match status" value="1"/>
</dbReference>
<dbReference type="EMBL" id="PEYU01000058">
    <property type="protein sequence ID" value="PIS22319.1"/>
    <property type="molecule type" value="Genomic_DNA"/>
</dbReference>
<evidence type="ECO:0000256" key="4">
    <source>
        <dbReference type="ARBA" id="ARBA00023315"/>
    </source>
</evidence>
<evidence type="ECO:0000256" key="1">
    <source>
        <dbReference type="ARBA" id="ARBA00022679"/>
    </source>
</evidence>
<comment type="caution">
    <text evidence="8">The sequence shown here is derived from an EMBL/GenBank/DDBJ whole genome shotgun (WGS) entry which is preliminary data.</text>
</comment>
<keyword evidence="3 6" id="KW-0479">Metal-binding</keyword>
<dbReference type="PANTHER" id="PTHR11735">
    <property type="entry name" value="TRNA N6-ADENOSINE THREONYLCARBAMOYLTRANSFERASE"/>
    <property type="match status" value="1"/>
</dbReference>
<dbReference type="InterPro" id="IPR017861">
    <property type="entry name" value="KAE1/TsaD"/>
</dbReference>
<evidence type="ECO:0000256" key="2">
    <source>
        <dbReference type="ARBA" id="ARBA00022694"/>
    </source>
</evidence>
<keyword evidence="2 6" id="KW-0819">tRNA processing</keyword>
<evidence type="ECO:0000256" key="3">
    <source>
        <dbReference type="ARBA" id="ARBA00022723"/>
    </source>
</evidence>
<dbReference type="PRINTS" id="PR00789">
    <property type="entry name" value="OSIALOPTASE"/>
</dbReference>
<comment type="catalytic activity">
    <reaction evidence="5 6">
        <text>L-threonylcarbamoyladenylate + adenosine(37) in tRNA = N(6)-L-threonylcarbamoyladenosine(37) in tRNA + AMP + H(+)</text>
        <dbReference type="Rhea" id="RHEA:37059"/>
        <dbReference type="Rhea" id="RHEA-COMP:10162"/>
        <dbReference type="Rhea" id="RHEA-COMP:10163"/>
        <dbReference type="ChEBI" id="CHEBI:15378"/>
        <dbReference type="ChEBI" id="CHEBI:73682"/>
        <dbReference type="ChEBI" id="CHEBI:74411"/>
        <dbReference type="ChEBI" id="CHEBI:74418"/>
        <dbReference type="ChEBI" id="CHEBI:456215"/>
        <dbReference type="EC" id="2.3.1.234"/>
    </reaction>
</comment>
<name>A0A2H0XDS1_UNCKA</name>
<evidence type="ECO:0000256" key="5">
    <source>
        <dbReference type="ARBA" id="ARBA00048117"/>
    </source>
</evidence>
<comment type="cofactor">
    <cofactor evidence="6">
        <name>Fe(2+)</name>
        <dbReference type="ChEBI" id="CHEBI:29033"/>
    </cofactor>
    <text evidence="6">Binds 1 Fe(2+) ion per subunit.</text>
</comment>
<dbReference type="GO" id="GO:0005506">
    <property type="term" value="F:iron ion binding"/>
    <property type="evidence" value="ECO:0007669"/>
    <property type="project" value="UniProtKB-UniRule"/>
</dbReference>
<dbReference type="AlphaFoldDB" id="A0A2H0XDS1"/>
<feature type="binding site" evidence="6">
    <location>
        <begin position="136"/>
        <end position="140"/>
    </location>
    <ligand>
        <name>substrate</name>
    </ligand>
</feature>
<dbReference type="HAMAP" id="MF_01445">
    <property type="entry name" value="TsaD"/>
    <property type="match status" value="1"/>
</dbReference>
<evidence type="ECO:0000313" key="8">
    <source>
        <dbReference type="EMBL" id="PIS22319.1"/>
    </source>
</evidence>
<feature type="binding site" evidence="6">
    <location>
        <position position="110"/>
    </location>
    <ligand>
        <name>Fe cation</name>
        <dbReference type="ChEBI" id="CHEBI:24875"/>
    </ligand>
</feature>
<accession>A0A2H0XDS1</accession>